<keyword evidence="1" id="KW-0732">Signal</keyword>
<feature type="chain" id="PRO_5015392033" evidence="1">
    <location>
        <begin position="20"/>
        <end position="104"/>
    </location>
</feature>
<dbReference type="OrthoDB" id="8192055at2759"/>
<gene>
    <name evidence="2" type="ORF">g.176682</name>
</gene>
<protein>
    <submittedName>
        <fullName evidence="2">Uncharacterized protein</fullName>
    </submittedName>
</protein>
<dbReference type="AlphaFoldDB" id="A0A2S2R8T1"/>
<organism evidence="2">
    <name type="scientific">Sipha flava</name>
    <name type="common">yellow sugarcane aphid</name>
    <dbReference type="NCBI Taxonomy" id="143950"/>
    <lineage>
        <taxon>Eukaryota</taxon>
        <taxon>Metazoa</taxon>
        <taxon>Ecdysozoa</taxon>
        <taxon>Arthropoda</taxon>
        <taxon>Hexapoda</taxon>
        <taxon>Insecta</taxon>
        <taxon>Pterygota</taxon>
        <taxon>Neoptera</taxon>
        <taxon>Paraneoptera</taxon>
        <taxon>Hemiptera</taxon>
        <taxon>Sternorrhyncha</taxon>
        <taxon>Aphidomorpha</taxon>
        <taxon>Aphidoidea</taxon>
        <taxon>Aphididae</taxon>
        <taxon>Sipha</taxon>
    </lineage>
</organism>
<reference evidence="2" key="1">
    <citation type="submission" date="2018-04" db="EMBL/GenBank/DDBJ databases">
        <title>Transcriptome assembly of Sipha flava.</title>
        <authorList>
            <person name="Scully E.D."/>
            <person name="Geib S.M."/>
            <person name="Palmer N.A."/>
            <person name="Koch K."/>
            <person name="Bradshaw J."/>
            <person name="Heng-Moss T."/>
            <person name="Sarath G."/>
        </authorList>
    </citation>
    <scope>NUCLEOTIDE SEQUENCE</scope>
</reference>
<dbReference type="EMBL" id="GGMS01016579">
    <property type="protein sequence ID" value="MBY85782.1"/>
    <property type="molecule type" value="Transcribed_RNA"/>
</dbReference>
<accession>A0A2S2R8T1</accession>
<evidence type="ECO:0000256" key="1">
    <source>
        <dbReference type="SAM" id="SignalP"/>
    </source>
</evidence>
<sequence>MHRNHLIFPLLSLLVVTYAAPDDRRKFVRVITEPKPGEEYVSIHTGKPSSNVQSKSLESEMDVKIQDEGQTGIKEVAGLVPTEEKIYAVSTAIFFLLNIIMSSS</sequence>
<proteinExistence type="predicted"/>
<feature type="signal peptide" evidence="1">
    <location>
        <begin position="1"/>
        <end position="19"/>
    </location>
</feature>
<name>A0A2S2R8T1_9HEMI</name>
<evidence type="ECO:0000313" key="2">
    <source>
        <dbReference type="EMBL" id="MBY85782.1"/>
    </source>
</evidence>